<keyword evidence="3" id="KW-1185">Reference proteome</keyword>
<gene>
    <name evidence="2" type="ORF">P691DRAFT_769480</name>
</gene>
<reference evidence="2" key="1">
    <citation type="submission" date="2020-11" db="EMBL/GenBank/DDBJ databases">
        <authorList>
            <consortium name="DOE Joint Genome Institute"/>
            <person name="Ahrendt S."/>
            <person name="Riley R."/>
            <person name="Andreopoulos W."/>
            <person name="Labutti K."/>
            <person name="Pangilinan J."/>
            <person name="Ruiz-Duenas F.J."/>
            <person name="Barrasa J.M."/>
            <person name="Sanchez-Garcia M."/>
            <person name="Camarero S."/>
            <person name="Miyauchi S."/>
            <person name="Serrano A."/>
            <person name="Linde D."/>
            <person name="Babiker R."/>
            <person name="Drula E."/>
            <person name="Ayuso-Fernandez I."/>
            <person name="Pacheco R."/>
            <person name="Padilla G."/>
            <person name="Ferreira P."/>
            <person name="Barriuso J."/>
            <person name="Kellner H."/>
            <person name="Castanera R."/>
            <person name="Alfaro M."/>
            <person name="Ramirez L."/>
            <person name="Pisabarro A.G."/>
            <person name="Kuo A."/>
            <person name="Tritt A."/>
            <person name="Lipzen A."/>
            <person name="He G."/>
            <person name="Yan M."/>
            <person name="Ng V."/>
            <person name="Cullen D."/>
            <person name="Martin F."/>
            <person name="Rosso M.-N."/>
            <person name="Henrissat B."/>
            <person name="Hibbett D."/>
            <person name="Martinez A.T."/>
            <person name="Grigoriev I.V."/>
        </authorList>
    </citation>
    <scope>NUCLEOTIDE SEQUENCE</scope>
    <source>
        <strain evidence="2">MF-IS2</strain>
    </source>
</reference>
<dbReference type="EMBL" id="MU154015">
    <property type="protein sequence ID" value="KAF9439543.1"/>
    <property type="molecule type" value="Genomic_DNA"/>
</dbReference>
<feature type="compositionally biased region" description="Polar residues" evidence="1">
    <location>
        <begin position="1"/>
        <end position="13"/>
    </location>
</feature>
<proteinExistence type="predicted"/>
<protein>
    <submittedName>
        <fullName evidence="2">Uncharacterized protein</fullName>
    </submittedName>
</protein>
<feature type="region of interest" description="Disordered" evidence="1">
    <location>
        <begin position="1"/>
        <end position="83"/>
    </location>
</feature>
<evidence type="ECO:0000256" key="1">
    <source>
        <dbReference type="SAM" id="MobiDB-lite"/>
    </source>
</evidence>
<dbReference type="AlphaFoldDB" id="A0A9P5WVY5"/>
<sequence>MASASNGVGTNRLTDSKSVHPVQQCIGHAHTEAVQSGKGAPRCKPNHTPTSLGSQKAKSPALQPGSGSHNPCDHTPPLQSTLGSLIQLPLESKRIRVAVKPSDEPLRKGKIRSKALSTLLM</sequence>
<organism evidence="2 3">
    <name type="scientific">Macrolepiota fuliginosa MF-IS2</name>
    <dbReference type="NCBI Taxonomy" id="1400762"/>
    <lineage>
        <taxon>Eukaryota</taxon>
        <taxon>Fungi</taxon>
        <taxon>Dikarya</taxon>
        <taxon>Basidiomycota</taxon>
        <taxon>Agaricomycotina</taxon>
        <taxon>Agaricomycetes</taxon>
        <taxon>Agaricomycetidae</taxon>
        <taxon>Agaricales</taxon>
        <taxon>Agaricineae</taxon>
        <taxon>Agaricaceae</taxon>
        <taxon>Macrolepiota</taxon>
    </lineage>
</organism>
<accession>A0A9P5WVY5</accession>
<comment type="caution">
    <text evidence="2">The sequence shown here is derived from an EMBL/GenBank/DDBJ whole genome shotgun (WGS) entry which is preliminary data.</text>
</comment>
<evidence type="ECO:0000313" key="2">
    <source>
        <dbReference type="EMBL" id="KAF9439543.1"/>
    </source>
</evidence>
<evidence type="ECO:0000313" key="3">
    <source>
        <dbReference type="Proteomes" id="UP000807342"/>
    </source>
</evidence>
<feature type="compositionally biased region" description="Polar residues" evidence="1">
    <location>
        <begin position="47"/>
        <end position="57"/>
    </location>
</feature>
<name>A0A9P5WVY5_9AGAR</name>
<dbReference type="Proteomes" id="UP000807342">
    <property type="component" value="Unassembled WGS sequence"/>
</dbReference>